<dbReference type="GO" id="GO:0140956">
    <property type="term" value="F:histone H3K79 trimethyltransferase activity"/>
    <property type="evidence" value="ECO:0007669"/>
    <property type="project" value="UniProtKB-EC"/>
</dbReference>
<evidence type="ECO:0000256" key="11">
    <source>
        <dbReference type="RuleBase" id="RU271113"/>
    </source>
</evidence>
<gene>
    <name evidence="14" type="ORF">PF009_g12812</name>
</gene>
<dbReference type="PROSITE" id="PS51569">
    <property type="entry name" value="DOT1"/>
    <property type="match status" value="1"/>
</dbReference>
<evidence type="ECO:0000259" key="13">
    <source>
        <dbReference type="PROSITE" id="PS51569"/>
    </source>
</evidence>
<keyword evidence="5 11" id="KW-0808">Transferase</keyword>
<dbReference type="GO" id="GO:0032259">
    <property type="term" value="P:methylation"/>
    <property type="evidence" value="ECO:0007669"/>
    <property type="project" value="UniProtKB-KW"/>
</dbReference>
<evidence type="ECO:0000256" key="3">
    <source>
        <dbReference type="ARBA" id="ARBA00020987"/>
    </source>
</evidence>
<dbReference type="AlphaFoldDB" id="A0A6A3EXY3"/>
<feature type="region of interest" description="Disordered" evidence="12">
    <location>
        <begin position="80"/>
        <end position="115"/>
    </location>
</feature>
<feature type="domain" description="DOT1" evidence="13">
    <location>
        <begin position="117"/>
        <end position="371"/>
    </location>
</feature>
<dbReference type="Pfam" id="PF08123">
    <property type="entry name" value="DOT1"/>
    <property type="match status" value="1"/>
</dbReference>
<comment type="miscellaneous">
    <text evidence="11">In contrast to other lysine histone methyltransferases, it does not contain a SET domain, suggesting the existence of another mechanism for methylation of lysine residues of histones.</text>
</comment>
<sequence length="371" mass="40593">MRTKFLDWEDKQIVQIALEFENEGIRATGDYVARRMDKSKRTTRELRLRRISLKRTYGKSVGDFPRCFFSGCPPGRRLLSSGCSPSATTPHRQPSPLPRQARASRVQQSRRGISTPSAVEMLAPAVAELSTDTMAKSLIGAVANQSPRSMTKEQEGANVKVSTGATTEEMMRTVTKLSPRATAEKLVVAEVEPSDGSAIQQSMSDEALLTVPAAIRVLVSLFSEITANDIRQKSGRRENNAGELLPSGVADMLAAMEPLDERDVFLDVGAGIGNVLVQVALTTKVSRCIGVEVRGELCSLATRHIQRHAHAYPLLRKVHLMAADVRDVLLSIQAPTSDATVIFANYFLFEETAKLVAQFEVPSTVLRSLED</sequence>
<comment type="subcellular location">
    <subcellularLocation>
        <location evidence="1 11">Nucleus</location>
    </subcellularLocation>
</comment>
<comment type="similarity">
    <text evidence="11">Belongs to the class I-like SAM-binding methyltransferase superfamily. DOT1 family.</text>
</comment>
<evidence type="ECO:0000256" key="10">
    <source>
        <dbReference type="ARBA" id="ARBA00047770"/>
    </source>
</evidence>
<accession>A0A6A3EXY3</accession>
<evidence type="ECO:0000256" key="12">
    <source>
        <dbReference type="SAM" id="MobiDB-lite"/>
    </source>
</evidence>
<dbReference type="GO" id="GO:0006281">
    <property type="term" value="P:DNA repair"/>
    <property type="evidence" value="ECO:0007669"/>
    <property type="project" value="TreeGrafter"/>
</dbReference>
<proteinExistence type="inferred from homology"/>
<dbReference type="SUPFAM" id="SSF53335">
    <property type="entry name" value="S-adenosyl-L-methionine-dependent methyltransferases"/>
    <property type="match status" value="1"/>
</dbReference>
<evidence type="ECO:0000256" key="9">
    <source>
        <dbReference type="ARBA" id="ARBA00029821"/>
    </source>
</evidence>
<dbReference type="Proteomes" id="UP000429523">
    <property type="component" value="Unassembled WGS sequence"/>
</dbReference>
<feature type="compositionally biased region" description="Low complexity" evidence="12">
    <location>
        <begin position="99"/>
        <end position="111"/>
    </location>
</feature>
<dbReference type="EC" id="2.1.1.360" evidence="2 11"/>
<organism evidence="14 15">
    <name type="scientific">Phytophthora fragariae</name>
    <dbReference type="NCBI Taxonomy" id="53985"/>
    <lineage>
        <taxon>Eukaryota</taxon>
        <taxon>Sar</taxon>
        <taxon>Stramenopiles</taxon>
        <taxon>Oomycota</taxon>
        <taxon>Peronosporomycetes</taxon>
        <taxon>Peronosporales</taxon>
        <taxon>Peronosporaceae</taxon>
        <taxon>Phytophthora</taxon>
    </lineage>
</organism>
<dbReference type="Gene3D" id="3.40.50.150">
    <property type="entry name" value="Vaccinia Virus protein VP39"/>
    <property type="match status" value="1"/>
</dbReference>
<dbReference type="PANTHER" id="PTHR21451">
    <property type="entry name" value="HISTONE H3 METHYLTRANSFERASE"/>
    <property type="match status" value="1"/>
</dbReference>
<comment type="catalytic activity">
    <reaction evidence="10 11">
        <text>L-lysyl(79)-[histone H3] + 3 S-adenosyl-L-methionine = N(6),N(6),N(6)-trimethyl-L-lysyl(79)-[histone H3] + 3 S-adenosyl-L-homocysteine + 3 H(+)</text>
        <dbReference type="Rhea" id="RHEA:60328"/>
        <dbReference type="Rhea" id="RHEA-COMP:15549"/>
        <dbReference type="Rhea" id="RHEA-COMP:15552"/>
        <dbReference type="ChEBI" id="CHEBI:15378"/>
        <dbReference type="ChEBI" id="CHEBI:29969"/>
        <dbReference type="ChEBI" id="CHEBI:57856"/>
        <dbReference type="ChEBI" id="CHEBI:59789"/>
        <dbReference type="ChEBI" id="CHEBI:61961"/>
        <dbReference type="EC" id="2.1.1.360"/>
    </reaction>
</comment>
<dbReference type="InterPro" id="IPR030445">
    <property type="entry name" value="H3-K79_meTrfase"/>
</dbReference>
<evidence type="ECO:0000256" key="2">
    <source>
        <dbReference type="ARBA" id="ARBA00012190"/>
    </source>
</evidence>
<keyword evidence="8 11" id="KW-0539">Nucleus</keyword>
<dbReference type="EMBL" id="QXGF01000649">
    <property type="protein sequence ID" value="KAE8937277.1"/>
    <property type="molecule type" value="Genomic_DNA"/>
</dbReference>
<evidence type="ECO:0000256" key="5">
    <source>
        <dbReference type="ARBA" id="ARBA00022679"/>
    </source>
</evidence>
<dbReference type="InterPro" id="IPR029063">
    <property type="entry name" value="SAM-dependent_MTases_sf"/>
</dbReference>
<feature type="compositionally biased region" description="Polar residues" evidence="12">
    <location>
        <begin position="81"/>
        <end position="92"/>
    </location>
</feature>
<evidence type="ECO:0000313" key="15">
    <source>
        <dbReference type="Proteomes" id="UP000429523"/>
    </source>
</evidence>
<name>A0A6A3EXY3_9STRA</name>
<protein>
    <recommendedName>
        <fullName evidence="3 11">Histone-lysine N-methyltransferase, H3 lysine-79 specific</fullName>
        <ecNumber evidence="2 11">2.1.1.360</ecNumber>
    </recommendedName>
    <alternativeName>
        <fullName evidence="9 11">Histone H3-K79 methyltransferase</fullName>
    </alternativeName>
</protein>
<comment type="caution">
    <text evidence="14">The sequence shown here is derived from an EMBL/GenBank/DDBJ whole genome shotgun (WGS) entry which is preliminary data.</text>
</comment>
<evidence type="ECO:0000313" key="14">
    <source>
        <dbReference type="EMBL" id="KAE8937277.1"/>
    </source>
</evidence>
<evidence type="ECO:0000256" key="6">
    <source>
        <dbReference type="ARBA" id="ARBA00022691"/>
    </source>
</evidence>
<dbReference type="PANTHER" id="PTHR21451:SF0">
    <property type="entry name" value="HISTONE-LYSINE N-METHYLTRANSFERASE, H3 LYSINE-79 SPECIFIC"/>
    <property type="match status" value="1"/>
</dbReference>
<evidence type="ECO:0000256" key="7">
    <source>
        <dbReference type="ARBA" id="ARBA00022853"/>
    </source>
</evidence>
<keyword evidence="4 11" id="KW-0489">Methyltransferase</keyword>
<evidence type="ECO:0000256" key="1">
    <source>
        <dbReference type="ARBA" id="ARBA00004123"/>
    </source>
</evidence>
<keyword evidence="7 11" id="KW-0156">Chromatin regulator</keyword>
<evidence type="ECO:0000256" key="8">
    <source>
        <dbReference type="ARBA" id="ARBA00023242"/>
    </source>
</evidence>
<dbReference type="InterPro" id="IPR025789">
    <property type="entry name" value="DOT1_dom"/>
</dbReference>
<evidence type="ECO:0000256" key="4">
    <source>
        <dbReference type="ARBA" id="ARBA00022603"/>
    </source>
</evidence>
<reference evidence="14 15" key="1">
    <citation type="submission" date="2018-08" db="EMBL/GenBank/DDBJ databases">
        <title>Genomic investigation of the strawberry pathogen Phytophthora fragariae indicates pathogenicity is determined by transcriptional variation in three key races.</title>
        <authorList>
            <person name="Adams T.M."/>
            <person name="Armitage A.D."/>
            <person name="Sobczyk M.K."/>
            <person name="Bates H.J."/>
            <person name="Dunwell J.M."/>
            <person name="Nellist C.F."/>
            <person name="Harrison R.J."/>
        </authorList>
    </citation>
    <scope>NUCLEOTIDE SEQUENCE [LARGE SCALE GENOMIC DNA]</scope>
    <source>
        <strain evidence="14 15">NOV-9</strain>
    </source>
</reference>
<dbReference type="GO" id="GO:0005634">
    <property type="term" value="C:nucleus"/>
    <property type="evidence" value="ECO:0007669"/>
    <property type="project" value="UniProtKB-SubCell"/>
</dbReference>
<keyword evidence="6 11" id="KW-0949">S-adenosyl-L-methionine</keyword>
<dbReference type="GO" id="GO:0000077">
    <property type="term" value="P:DNA damage checkpoint signaling"/>
    <property type="evidence" value="ECO:0007669"/>
    <property type="project" value="TreeGrafter"/>
</dbReference>
<comment type="function">
    <text evidence="11">Histone methyltransferase that specifically trimethylates histone H3 to form H3K79me3. This methylation is required for telomere silencing and for the pachytene checkpoint during the meiotic cell cycle by allowing the recruitment of RAD9 to double strand breaks. Nucleosomes are preferred as substrate compared to free histone.</text>
</comment>